<feature type="region of interest" description="Disordered" evidence="2">
    <location>
        <begin position="351"/>
        <end position="443"/>
    </location>
</feature>
<accession>U6G557</accession>
<proteinExistence type="predicted"/>
<dbReference type="AlphaFoldDB" id="U6G557"/>
<evidence type="ECO:0000256" key="1">
    <source>
        <dbReference type="SAM" id="Coils"/>
    </source>
</evidence>
<gene>
    <name evidence="4" type="ORF">EPH_0004930</name>
</gene>
<feature type="compositionally biased region" description="Low complexity" evidence="2">
    <location>
        <begin position="418"/>
        <end position="436"/>
    </location>
</feature>
<sequence length="744" mass="81884">MSEPHNFLQNSASLVAASTSASSELPTVGSILAQRRSLRSKASHSPPSLRALVTTLASVAAIVVLVLYCWRGYKRRALQNLGSRKLASSEDTDAPDDVCGNSGDEKEQKEHQGPHLPRPSGSDGNSGDEKEQKEHQGPHLPRPSGSEKSKAPLKKRLLARSGGGGVGGGVSNPQQQEKEQHRHEPSGSPLDISQLEVSARAEGIDGSVLPVRSPPSSSPLLRPTEHDGATELLNSPPFQLDARKFASAAMTASSVEVGELERNLRRLKRRLQRNRWQYQQELLHLQQQQDNDAMRMQQEMNFYWQSEHWHYVLWQQQQQQQALLQQHGQQRFLQQQHPQQGLLQGMQQELQQELQQQEAREQQYAGKKRKRRHEEEPDKTKELQHRLSQPADPPSGLSPDEWIDPGSPRPEEAHPKTSQQALQSSASGAAGPSSPSTPMGFSTQVIPELPLASVAASAAPPALGAPPAGAAGAAAWRERHTDGLPCAASNRAEERASLEVPVLSRLLALGKPRNIQTAAAQRSDSAKETILSTPAMMGPPHKLNSPEDHPFVRLPRTVTSTTLPGLMVDLRGAVNSSCGMREVVPLLRKAYELLSRSILLPGHMLELSQITKFLMMHAMHHQHTDLSQHQSSHAVVRLGVRFLVLNAVVSGLMVLGQVPDDELWGRFTAAISHAAPARPESNSGRPNLSLSRAQILSKALALLKTGKRPEPAELLKIKDMLFCLPSSPEFFKKDRFDQWRKDWC</sequence>
<evidence type="ECO:0000256" key="2">
    <source>
        <dbReference type="SAM" id="MobiDB-lite"/>
    </source>
</evidence>
<evidence type="ECO:0000313" key="5">
    <source>
        <dbReference type="Proteomes" id="UP000018201"/>
    </source>
</evidence>
<keyword evidence="3" id="KW-0812">Transmembrane</keyword>
<keyword evidence="3" id="KW-0472">Membrane</keyword>
<feature type="transmembrane region" description="Helical" evidence="3">
    <location>
        <begin position="49"/>
        <end position="70"/>
    </location>
</feature>
<feature type="compositionally biased region" description="Basic and acidic residues" evidence="2">
    <location>
        <begin position="176"/>
        <end position="185"/>
    </location>
</feature>
<feature type="compositionally biased region" description="Basic and acidic residues" evidence="2">
    <location>
        <begin position="127"/>
        <end position="137"/>
    </location>
</feature>
<organism evidence="4 5">
    <name type="scientific">Eimeria praecox</name>
    <dbReference type="NCBI Taxonomy" id="51316"/>
    <lineage>
        <taxon>Eukaryota</taxon>
        <taxon>Sar</taxon>
        <taxon>Alveolata</taxon>
        <taxon>Apicomplexa</taxon>
        <taxon>Conoidasida</taxon>
        <taxon>Coccidia</taxon>
        <taxon>Eucoccidiorida</taxon>
        <taxon>Eimeriorina</taxon>
        <taxon>Eimeriidae</taxon>
        <taxon>Eimeria</taxon>
    </lineage>
</organism>
<feature type="coiled-coil region" evidence="1">
    <location>
        <begin position="250"/>
        <end position="288"/>
    </location>
</feature>
<feature type="region of interest" description="Disordered" evidence="2">
    <location>
        <begin position="203"/>
        <end position="234"/>
    </location>
</feature>
<keyword evidence="1" id="KW-0175">Coiled coil</keyword>
<feature type="compositionally biased region" description="Basic and acidic residues" evidence="2">
    <location>
        <begin position="373"/>
        <end position="385"/>
    </location>
</feature>
<feature type="compositionally biased region" description="Basic and acidic residues" evidence="2">
    <location>
        <begin position="103"/>
        <end position="113"/>
    </location>
</feature>
<keyword evidence="5" id="KW-1185">Reference proteome</keyword>
<dbReference type="VEuPathDB" id="ToxoDB:EPH_0004930"/>
<reference evidence="4" key="1">
    <citation type="submission" date="2013-10" db="EMBL/GenBank/DDBJ databases">
        <title>Genomic analysis of the causative agents of coccidiosis in chickens.</title>
        <authorList>
            <person name="Reid A.J."/>
            <person name="Blake D."/>
            <person name="Billington K."/>
            <person name="Browne H."/>
            <person name="Dunn M."/>
            <person name="Hung S."/>
            <person name="Kawahara F."/>
            <person name="Miranda-Saavedra D."/>
            <person name="Mourier T."/>
            <person name="Nagra H."/>
            <person name="Otto T.D."/>
            <person name="Rawlings N."/>
            <person name="Sanchez A."/>
            <person name="Sanders M."/>
            <person name="Subramaniam C."/>
            <person name="Tay Y."/>
            <person name="Dear P."/>
            <person name="Doerig C."/>
            <person name="Gruber A."/>
            <person name="Parkinson J."/>
            <person name="Shirley M."/>
            <person name="Wan K.L."/>
            <person name="Berriman M."/>
            <person name="Tomley F."/>
            <person name="Pain A."/>
        </authorList>
    </citation>
    <scope>NUCLEOTIDE SEQUENCE [LARGE SCALE GENOMIC DNA]</scope>
    <source>
        <strain evidence="4">Houghton</strain>
    </source>
</reference>
<dbReference type="OrthoDB" id="347900at2759"/>
<dbReference type="EMBL" id="HG690845">
    <property type="protein sequence ID" value="CDI75310.1"/>
    <property type="molecule type" value="Genomic_DNA"/>
</dbReference>
<protein>
    <submittedName>
        <fullName evidence="4">Uncharacterized protein</fullName>
    </submittedName>
</protein>
<feature type="compositionally biased region" description="Gly residues" evidence="2">
    <location>
        <begin position="161"/>
        <end position="170"/>
    </location>
</feature>
<feature type="region of interest" description="Disordered" evidence="2">
    <location>
        <begin position="83"/>
        <end position="190"/>
    </location>
</feature>
<evidence type="ECO:0000256" key="3">
    <source>
        <dbReference type="SAM" id="Phobius"/>
    </source>
</evidence>
<keyword evidence="3" id="KW-1133">Transmembrane helix</keyword>
<dbReference type="Proteomes" id="UP000018201">
    <property type="component" value="Unassembled WGS sequence"/>
</dbReference>
<reference evidence="4" key="2">
    <citation type="submission" date="2013-10" db="EMBL/GenBank/DDBJ databases">
        <authorList>
            <person name="Aslett M."/>
        </authorList>
    </citation>
    <scope>NUCLEOTIDE SEQUENCE [LARGE SCALE GENOMIC DNA]</scope>
    <source>
        <strain evidence="4">Houghton</strain>
    </source>
</reference>
<name>U6G557_9EIME</name>
<evidence type="ECO:0000313" key="4">
    <source>
        <dbReference type="EMBL" id="CDI75310.1"/>
    </source>
</evidence>